<reference evidence="3" key="1">
    <citation type="submission" date="2016-11" db="EMBL/GenBank/DDBJ databases">
        <authorList>
            <person name="Papadimitriou K."/>
        </authorList>
    </citation>
    <scope>NUCLEOTIDE SEQUENCE [LARGE SCALE GENOMIC DNA]</scope>
    <source>
        <strain evidence="3">ACA-DC 1533</strain>
    </source>
</reference>
<proteinExistence type="inferred from homology"/>
<dbReference type="EMBL" id="LT630287">
    <property type="protein sequence ID" value="SFV41077.1"/>
    <property type="molecule type" value="Genomic_DNA"/>
</dbReference>
<protein>
    <submittedName>
        <fullName evidence="2">YefM protein (Antitoxin to YoeB)</fullName>
    </submittedName>
</protein>
<sequence>MTLRVKQSEFKAHMNAYLDQICQNDQIVYVSRTNNQSVAVMSQEKLYWMEKALQSEKDSIDYAIARDQLIQRHVLSDDPVTEAKNEYWGQFK</sequence>
<dbReference type="InterPro" id="IPR036165">
    <property type="entry name" value="YefM-like_sf"/>
</dbReference>
<dbReference type="SUPFAM" id="SSF143120">
    <property type="entry name" value="YefM-like"/>
    <property type="match status" value="1"/>
</dbReference>
<name>A0A1K1KQA6_9LACO</name>
<accession>A0A1K1KQA6</accession>
<comment type="similarity">
    <text evidence="1">Belongs to the phD/YefM antitoxin family.</text>
</comment>
<evidence type="ECO:0000256" key="1">
    <source>
        <dbReference type="ARBA" id="ARBA00009981"/>
    </source>
</evidence>
<dbReference type="RefSeq" id="WP_063507627.1">
    <property type="nucleotide sequence ID" value="NZ_LT630287.1"/>
</dbReference>
<dbReference type="GeneID" id="95349757"/>
<dbReference type="Proteomes" id="UP000190935">
    <property type="component" value="Chromosome I"/>
</dbReference>
<dbReference type="Gene3D" id="3.40.1620.10">
    <property type="entry name" value="YefM-like domain"/>
    <property type="match status" value="1"/>
</dbReference>
<dbReference type="KEGG" id="laca:LAC1533_1656"/>
<evidence type="ECO:0000313" key="3">
    <source>
        <dbReference type="Proteomes" id="UP000190935"/>
    </source>
</evidence>
<gene>
    <name evidence="2" type="ORF">LAC1533_1656</name>
</gene>
<dbReference type="AlphaFoldDB" id="A0A1K1KQA6"/>
<organism evidence="2 3">
    <name type="scientific">Ligilactobacillus acidipiscis</name>
    <dbReference type="NCBI Taxonomy" id="89059"/>
    <lineage>
        <taxon>Bacteria</taxon>
        <taxon>Bacillati</taxon>
        <taxon>Bacillota</taxon>
        <taxon>Bacilli</taxon>
        <taxon>Lactobacillales</taxon>
        <taxon>Lactobacillaceae</taxon>
        <taxon>Ligilactobacillus</taxon>
    </lineage>
</organism>
<evidence type="ECO:0000313" key="2">
    <source>
        <dbReference type="EMBL" id="SFV41077.1"/>
    </source>
</evidence>